<evidence type="ECO:0000313" key="5">
    <source>
        <dbReference type="EMBL" id="GMT09575.1"/>
    </source>
</evidence>
<accession>A0AAV5UR33</accession>
<feature type="non-terminal residue" evidence="4">
    <location>
        <position position="1"/>
    </location>
</feature>
<dbReference type="InterPro" id="IPR003582">
    <property type="entry name" value="ShKT_dom"/>
</dbReference>
<name>A0AAV5UR33_9BILA</name>
<keyword evidence="6" id="KW-1185">Reference proteome</keyword>
<dbReference type="EMBL" id="BTSY01000001">
    <property type="protein sequence ID" value="GMT09574.1"/>
    <property type="molecule type" value="Genomic_DNA"/>
</dbReference>
<evidence type="ECO:0000313" key="6">
    <source>
        <dbReference type="Proteomes" id="UP001432322"/>
    </source>
</evidence>
<dbReference type="PANTHER" id="PTHR46707:SF1">
    <property type="entry name" value="COEXPRESSED WITH POLYCYSTINS-RELATED"/>
    <property type="match status" value="1"/>
</dbReference>
<dbReference type="AlphaFoldDB" id="A0AAV5UR33"/>
<evidence type="ECO:0000259" key="3">
    <source>
        <dbReference type="PROSITE" id="PS51670"/>
    </source>
</evidence>
<proteinExistence type="predicted"/>
<dbReference type="Pfam" id="PF01549">
    <property type="entry name" value="ShK"/>
    <property type="match status" value="1"/>
</dbReference>
<reference evidence="4" key="1">
    <citation type="submission" date="2023-10" db="EMBL/GenBank/DDBJ databases">
        <title>Genome assembly of Pristionchus species.</title>
        <authorList>
            <person name="Yoshida K."/>
            <person name="Sommer R.J."/>
        </authorList>
    </citation>
    <scope>NUCLEOTIDE SEQUENCE</scope>
    <source>
        <strain evidence="4">RS5133</strain>
    </source>
</reference>
<dbReference type="SMART" id="SM00254">
    <property type="entry name" value="ShKT"/>
    <property type="match status" value="1"/>
</dbReference>
<sequence length="82" mass="8757">SLLLFLALFPIFDAQCTGNDAPQCASWQANGFCTNPGYSSDYKKLYCGVRCGLCNRDGTQTSLGGGSNYTACNDTATEYASF</sequence>
<comment type="caution">
    <text evidence="1">Lacks conserved residue(s) required for the propagation of feature annotation.</text>
</comment>
<evidence type="ECO:0000313" key="4">
    <source>
        <dbReference type="EMBL" id="GMT09574.1"/>
    </source>
</evidence>
<dbReference type="EMBL" id="BTSY01000001">
    <property type="protein sequence ID" value="GMT09575.1"/>
    <property type="molecule type" value="Genomic_DNA"/>
</dbReference>
<evidence type="ECO:0000256" key="2">
    <source>
        <dbReference type="SAM" id="SignalP"/>
    </source>
</evidence>
<dbReference type="PROSITE" id="PS51670">
    <property type="entry name" value="SHKT"/>
    <property type="match status" value="1"/>
</dbReference>
<protein>
    <recommendedName>
        <fullName evidence="3">ShKT domain-containing protein</fullName>
    </recommendedName>
</protein>
<feature type="chain" id="PRO_5044714728" description="ShKT domain-containing protein" evidence="2">
    <location>
        <begin position="19"/>
        <end position="82"/>
    </location>
</feature>
<feature type="non-terminal residue" evidence="4">
    <location>
        <position position="82"/>
    </location>
</feature>
<comment type="caution">
    <text evidence="4">The sequence shown here is derived from an EMBL/GenBank/DDBJ whole genome shotgun (WGS) entry which is preliminary data.</text>
</comment>
<keyword evidence="2" id="KW-0732">Signal</keyword>
<dbReference type="Proteomes" id="UP001432322">
    <property type="component" value="Unassembled WGS sequence"/>
</dbReference>
<evidence type="ECO:0000256" key="1">
    <source>
        <dbReference type="PROSITE-ProRule" id="PRU01005"/>
    </source>
</evidence>
<feature type="domain" description="ShKT" evidence="3">
    <location>
        <begin position="16"/>
        <end position="54"/>
    </location>
</feature>
<feature type="signal peptide" evidence="2">
    <location>
        <begin position="1"/>
        <end position="18"/>
    </location>
</feature>
<gene>
    <name evidence="4" type="ORF">PFISCL1PPCAC_871</name>
    <name evidence="5" type="ORF">PFISCL1PPCAC_872</name>
</gene>
<organism evidence="4 6">
    <name type="scientific">Pristionchus fissidentatus</name>
    <dbReference type="NCBI Taxonomy" id="1538716"/>
    <lineage>
        <taxon>Eukaryota</taxon>
        <taxon>Metazoa</taxon>
        <taxon>Ecdysozoa</taxon>
        <taxon>Nematoda</taxon>
        <taxon>Chromadorea</taxon>
        <taxon>Rhabditida</taxon>
        <taxon>Rhabditina</taxon>
        <taxon>Diplogasteromorpha</taxon>
        <taxon>Diplogasteroidea</taxon>
        <taxon>Neodiplogasteridae</taxon>
        <taxon>Pristionchus</taxon>
    </lineage>
</organism>
<dbReference type="PANTHER" id="PTHR46707">
    <property type="entry name" value="PROTEIN CBG07468"/>
    <property type="match status" value="1"/>
</dbReference>
<dbReference type="Gene3D" id="1.10.10.1940">
    <property type="match status" value="1"/>
</dbReference>